<gene>
    <name evidence="1" type="ORF">GCM10023208_27050</name>
</gene>
<dbReference type="InterPro" id="IPR019650">
    <property type="entry name" value="DUF2513"/>
</dbReference>
<reference evidence="2" key="1">
    <citation type="journal article" date="2019" name="Int. J. Syst. Evol. Microbiol.">
        <title>The Global Catalogue of Microorganisms (GCM) 10K type strain sequencing project: providing services to taxonomists for standard genome sequencing and annotation.</title>
        <authorList>
            <consortium name="The Broad Institute Genomics Platform"/>
            <consortium name="The Broad Institute Genome Sequencing Center for Infectious Disease"/>
            <person name="Wu L."/>
            <person name="Ma J."/>
        </authorList>
    </citation>
    <scope>NUCLEOTIDE SEQUENCE [LARGE SCALE GENOMIC DNA]</scope>
    <source>
        <strain evidence="2">JCM 18014</strain>
    </source>
</reference>
<name>A0ABP9KMM3_9SPHN</name>
<accession>A0ABP9KMM3</accession>
<dbReference type="Pfam" id="PF10711">
    <property type="entry name" value="DUF2513"/>
    <property type="match status" value="1"/>
</dbReference>
<dbReference type="EMBL" id="BAABHV010000021">
    <property type="protein sequence ID" value="GAA5059572.1"/>
    <property type="molecule type" value="Genomic_DNA"/>
</dbReference>
<evidence type="ECO:0000313" key="1">
    <source>
        <dbReference type="EMBL" id="GAA5059572.1"/>
    </source>
</evidence>
<comment type="caution">
    <text evidence="1">The sequence shown here is derived from an EMBL/GenBank/DDBJ whole genome shotgun (WGS) entry which is preliminary data.</text>
</comment>
<dbReference type="Proteomes" id="UP001500518">
    <property type="component" value="Unassembled WGS sequence"/>
</dbReference>
<evidence type="ECO:0000313" key="2">
    <source>
        <dbReference type="Proteomes" id="UP001500518"/>
    </source>
</evidence>
<keyword evidence="2" id="KW-1185">Reference proteome</keyword>
<protein>
    <submittedName>
        <fullName evidence="1">DUF2513 domain-containing protein</fullName>
    </submittedName>
</protein>
<sequence length="118" mass="13785">MNDLKRDMDLIREILLWMENQDDDAFFFIHIPDFGRHEDTIGHVLMLKSAGFLYESQKGVLRMSWEGHEFLDKVRDEEIWRKTKEGANKMESWSVKLLGELATGYIKLKAAELGLPLS</sequence>
<organism evidence="1 2">
    <name type="scientific">Erythrobacter westpacificensis</name>
    <dbReference type="NCBI Taxonomy" id="1055231"/>
    <lineage>
        <taxon>Bacteria</taxon>
        <taxon>Pseudomonadati</taxon>
        <taxon>Pseudomonadota</taxon>
        <taxon>Alphaproteobacteria</taxon>
        <taxon>Sphingomonadales</taxon>
        <taxon>Erythrobacteraceae</taxon>
        <taxon>Erythrobacter/Porphyrobacter group</taxon>
        <taxon>Erythrobacter</taxon>
    </lineage>
</organism>
<proteinExistence type="predicted"/>